<protein>
    <recommendedName>
        <fullName evidence="1">Pvc16 N-terminal domain-containing protein</fullName>
    </recommendedName>
</protein>
<proteinExistence type="predicted"/>
<dbReference type="Pfam" id="PF14065">
    <property type="entry name" value="Pvc16_N"/>
    <property type="match status" value="1"/>
</dbReference>
<organism evidence="2 3">
    <name type="scientific">Roseateles oligotrophus</name>
    <dbReference type="NCBI Taxonomy" id="1769250"/>
    <lineage>
        <taxon>Bacteria</taxon>
        <taxon>Pseudomonadati</taxon>
        <taxon>Pseudomonadota</taxon>
        <taxon>Betaproteobacteria</taxon>
        <taxon>Burkholderiales</taxon>
        <taxon>Sphaerotilaceae</taxon>
        <taxon>Roseateles</taxon>
    </lineage>
</organism>
<evidence type="ECO:0000313" key="2">
    <source>
        <dbReference type="EMBL" id="MBB4842923.1"/>
    </source>
</evidence>
<dbReference type="Proteomes" id="UP000562027">
    <property type="component" value="Unassembled WGS sequence"/>
</dbReference>
<dbReference type="InterPro" id="IPR025351">
    <property type="entry name" value="Pvc16_N"/>
</dbReference>
<dbReference type="RefSeq" id="WP_184297660.1">
    <property type="nucleotide sequence ID" value="NZ_JACHLP010000002.1"/>
</dbReference>
<evidence type="ECO:0000313" key="3">
    <source>
        <dbReference type="Proteomes" id="UP000562027"/>
    </source>
</evidence>
<dbReference type="EMBL" id="JACHLP010000002">
    <property type="protein sequence ID" value="MBB4842923.1"/>
    <property type="molecule type" value="Genomic_DNA"/>
</dbReference>
<feature type="domain" description="Pvc16 N-terminal" evidence="1">
    <location>
        <begin position="9"/>
        <end position="210"/>
    </location>
</feature>
<comment type="caution">
    <text evidence="2">The sequence shown here is derived from an EMBL/GenBank/DDBJ whole genome shotgun (WGS) entry which is preliminary data.</text>
</comment>
<reference evidence="2 3" key="1">
    <citation type="submission" date="2020-08" db="EMBL/GenBank/DDBJ databases">
        <title>Functional genomics of gut bacteria from endangered species of beetles.</title>
        <authorList>
            <person name="Carlos-Shanley C."/>
        </authorList>
    </citation>
    <scope>NUCLEOTIDE SEQUENCE [LARGE SCALE GENOMIC DNA]</scope>
    <source>
        <strain evidence="2 3">S00239</strain>
    </source>
</reference>
<keyword evidence="3" id="KW-1185">Reference proteome</keyword>
<gene>
    <name evidence="2" type="ORF">HNP55_001438</name>
</gene>
<accession>A0A840L825</accession>
<name>A0A840L825_9BURK</name>
<dbReference type="AlphaFoldDB" id="A0A840L825"/>
<sequence length="449" mass="47488">MSSPLAVAAVSAVLRNLLDNGLIEAGAAVGNVVKVTAVAPDTINLQDPQASPQLNIFLHQLSHNAAWRNNGLPSRSSVSGERLSNAPLALDLHYVITAYAQADFHAEILLGYAMHLLHERAVLDRAAIRRALQSNPVNTALLPPAFQALAASDLAEQVELIKITPAVTNLDDTSKLWSALQCHYRPSAAYLISVVLIEGSKPGRRALPVLSRGPIDPGTGRDRGVLVHADMLPAMPTLLQLLQPKAQANARLGDTLTLQGARLAGSGHQLLLTHRLKPVPVLLTPSAINAAGTELTFTLPGLLADQSRYAPGLWSLRLRFTPTGEPLPRETNSLALLLAPDAVITADAGLGLPAASLARGGAPARVTVALHCRPQVLPQQSAQLMLGDMEATALPRTNASAPLQFEFPDSLVAGPQRLRLRVDGVDSLLLDLSGPAPVYDPTQQLVVPP</sequence>
<evidence type="ECO:0000259" key="1">
    <source>
        <dbReference type="Pfam" id="PF14065"/>
    </source>
</evidence>